<dbReference type="InterPro" id="IPR050109">
    <property type="entry name" value="HTH-type_TetR-like_transc_reg"/>
</dbReference>
<proteinExistence type="predicted"/>
<dbReference type="Pfam" id="PF00440">
    <property type="entry name" value="TetR_N"/>
    <property type="match status" value="1"/>
</dbReference>
<feature type="domain" description="HTH tetR-type" evidence="3">
    <location>
        <begin position="16"/>
        <end position="76"/>
    </location>
</feature>
<name>A0ABV9CTU6_9ACTN</name>
<evidence type="ECO:0000313" key="5">
    <source>
        <dbReference type="Proteomes" id="UP001596004"/>
    </source>
</evidence>
<accession>A0ABV9CTU6</accession>
<comment type="caution">
    <text evidence="4">The sequence shown here is derived from an EMBL/GenBank/DDBJ whole genome shotgun (WGS) entry which is preliminary data.</text>
</comment>
<gene>
    <name evidence="4" type="ORF">ACFO60_33940</name>
</gene>
<evidence type="ECO:0000313" key="4">
    <source>
        <dbReference type="EMBL" id="MFC4535793.1"/>
    </source>
</evidence>
<dbReference type="PROSITE" id="PS50977">
    <property type="entry name" value="HTH_TETR_2"/>
    <property type="match status" value="1"/>
</dbReference>
<feature type="DNA-binding region" description="H-T-H motif" evidence="2">
    <location>
        <begin position="39"/>
        <end position="58"/>
    </location>
</feature>
<dbReference type="InterPro" id="IPR001647">
    <property type="entry name" value="HTH_TetR"/>
</dbReference>
<dbReference type="Proteomes" id="UP001596004">
    <property type="component" value="Unassembled WGS sequence"/>
</dbReference>
<evidence type="ECO:0000259" key="3">
    <source>
        <dbReference type="PROSITE" id="PS50977"/>
    </source>
</evidence>
<dbReference type="InterPro" id="IPR009057">
    <property type="entry name" value="Homeodomain-like_sf"/>
</dbReference>
<dbReference type="EMBL" id="JBHSFP010000035">
    <property type="protein sequence ID" value="MFC4535793.1"/>
    <property type="molecule type" value="Genomic_DNA"/>
</dbReference>
<dbReference type="PRINTS" id="PR00455">
    <property type="entry name" value="HTHTETR"/>
</dbReference>
<evidence type="ECO:0000256" key="1">
    <source>
        <dbReference type="ARBA" id="ARBA00023125"/>
    </source>
</evidence>
<sequence length="217" mass="23410">MTQQGFLRARRPEHKRQRREAILDAARELAMRDGVRAVSLGGVAAAAGLAKSNVGRYFGTREEIYLELAAEAWQDWGDEVGERLRDAGDVEDIVATLTETLAARPLMCDLLGNISTSLEHNVSVESARSCKRVVLRVIADLAARVAAAPSGLTESEGFELVGMVTMTAGLLYPVSNPPPVIRELYAQDPAMAAACPPFLPTLKRMVTAVALGLPELR</sequence>
<dbReference type="RefSeq" id="WP_380849044.1">
    <property type="nucleotide sequence ID" value="NZ_JBHSFP010000035.1"/>
</dbReference>
<dbReference type="PANTHER" id="PTHR30055:SF178">
    <property type="entry name" value="POSSIBLE TRANSCRIPTIONAL REGULATORY PROTEIN"/>
    <property type="match status" value="1"/>
</dbReference>
<keyword evidence="5" id="KW-1185">Reference proteome</keyword>
<organism evidence="4 5">
    <name type="scientific">Sphaerisporangium dianthi</name>
    <dbReference type="NCBI Taxonomy" id="1436120"/>
    <lineage>
        <taxon>Bacteria</taxon>
        <taxon>Bacillati</taxon>
        <taxon>Actinomycetota</taxon>
        <taxon>Actinomycetes</taxon>
        <taxon>Streptosporangiales</taxon>
        <taxon>Streptosporangiaceae</taxon>
        <taxon>Sphaerisporangium</taxon>
    </lineage>
</organism>
<keyword evidence="1 2" id="KW-0238">DNA-binding</keyword>
<dbReference type="Pfam" id="PF17929">
    <property type="entry name" value="TetR_C_34"/>
    <property type="match status" value="1"/>
</dbReference>
<reference evidence="5" key="1">
    <citation type="journal article" date="2019" name="Int. J. Syst. Evol. Microbiol.">
        <title>The Global Catalogue of Microorganisms (GCM) 10K type strain sequencing project: providing services to taxonomists for standard genome sequencing and annotation.</title>
        <authorList>
            <consortium name="The Broad Institute Genomics Platform"/>
            <consortium name="The Broad Institute Genome Sequencing Center for Infectious Disease"/>
            <person name="Wu L."/>
            <person name="Ma J."/>
        </authorList>
    </citation>
    <scope>NUCLEOTIDE SEQUENCE [LARGE SCALE GENOMIC DNA]</scope>
    <source>
        <strain evidence="5">CGMCC 4.7132</strain>
    </source>
</reference>
<dbReference type="PANTHER" id="PTHR30055">
    <property type="entry name" value="HTH-TYPE TRANSCRIPTIONAL REGULATOR RUTR"/>
    <property type="match status" value="1"/>
</dbReference>
<dbReference type="SUPFAM" id="SSF46689">
    <property type="entry name" value="Homeodomain-like"/>
    <property type="match status" value="1"/>
</dbReference>
<protein>
    <submittedName>
        <fullName evidence="4">TetR/AcrR family transcriptional regulator</fullName>
    </submittedName>
</protein>
<dbReference type="InterPro" id="IPR041483">
    <property type="entry name" value="TetR_C_34"/>
</dbReference>
<dbReference type="Gene3D" id="1.10.357.10">
    <property type="entry name" value="Tetracycline Repressor, domain 2"/>
    <property type="match status" value="1"/>
</dbReference>
<evidence type="ECO:0000256" key="2">
    <source>
        <dbReference type="PROSITE-ProRule" id="PRU00335"/>
    </source>
</evidence>